<feature type="transmembrane region" description="Helical" evidence="6">
    <location>
        <begin position="388"/>
        <end position="404"/>
    </location>
</feature>
<organism evidence="10 11">
    <name type="scientific">Luteolibacter ambystomatis</name>
    <dbReference type="NCBI Taxonomy" id="2824561"/>
    <lineage>
        <taxon>Bacteria</taxon>
        <taxon>Pseudomonadati</taxon>
        <taxon>Verrucomicrobiota</taxon>
        <taxon>Verrucomicrobiia</taxon>
        <taxon>Verrucomicrobiales</taxon>
        <taxon>Verrucomicrobiaceae</taxon>
        <taxon>Luteolibacter</taxon>
    </lineage>
</organism>
<evidence type="ECO:0000256" key="7">
    <source>
        <dbReference type="SAM" id="SignalP"/>
    </source>
</evidence>
<dbReference type="AlphaFoldDB" id="A0A975GAB2"/>
<dbReference type="Pfam" id="PF06057">
    <property type="entry name" value="VirJ"/>
    <property type="match status" value="1"/>
</dbReference>
<dbReference type="EMBL" id="CP073100">
    <property type="protein sequence ID" value="QUE51535.1"/>
    <property type="molecule type" value="Genomic_DNA"/>
</dbReference>
<keyword evidence="3 6" id="KW-0812">Transmembrane</keyword>
<evidence type="ECO:0000256" key="1">
    <source>
        <dbReference type="ARBA" id="ARBA00004651"/>
    </source>
</evidence>
<feature type="transmembrane region" description="Helical" evidence="6">
    <location>
        <begin position="416"/>
        <end position="437"/>
    </location>
</feature>
<dbReference type="GO" id="GO:0005886">
    <property type="term" value="C:plasma membrane"/>
    <property type="evidence" value="ECO:0007669"/>
    <property type="project" value="UniProtKB-SubCell"/>
</dbReference>
<dbReference type="InterPro" id="IPR010333">
    <property type="entry name" value="VirJ"/>
</dbReference>
<reference evidence="10" key="1">
    <citation type="submission" date="2021-04" db="EMBL/GenBank/DDBJ databases">
        <title>Luteolibacter sp. 32A isolated from the skin of an Anderson's salamander (Ambystoma andersonii).</title>
        <authorList>
            <person name="Spergser J."/>
            <person name="Busse H.-J."/>
        </authorList>
    </citation>
    <scope>NUCLEOTIDE SEQUENCE</scope>
    <source>
        <strain evidence="10">32A</strain>
    </source>
</reference>
<keyword evidence="7" id="KW-0732">Signal</keyword>
<evidence type="ECO:0000313" key="11">
    <source>
        <dbReference type="Proteomes" id="UP000676169"/>
    </source>
</evidence>
<dbReference type="InterPro" id="IPR051211">
    <property type="entry name" value="PG_lysyltransferase"/>
</dbReference>
<dbReference type="Gene3D" id="3.40.50.1820">
    <property type="entry name" value="alpha/beta hydrolase"/>
    <property type="match status" value="1"/>
</dbReference>
<dbReference type="GO" id="GO:0055091">
    <property type="term" value="P:phospholipid homeostasis"/>
    <property type="evidence" value="ECO:0007669"/>
    <property type="project" value="TreeGrafter"/>
</dbReference>
<feature type="chain" id="PRO_5037883164" evidence="7">
    <location>
        <begin position="27"/>
        <end position="851"/>
    </location>
</feature>
<dbReference type="PANTHER" id="PTHR34697:SF2">
    <property type="entry name" value="PHOSPHATIDYLGLYCEROL LYSYLTRANSFERASE"/>
    <property type="match status" value="1"/>
</dbReference>
<dbReference type="InterPro" id="IPR029058">
    <property type="entry name" value="AB_hydrolase_fold"/>
</dbReference>
<dbReference type="SUPFAM" id="SSF53474">
    <property type="entry name" value="alpha/beta-Hydrolases"/>
    <property type="match status" value="1"/>
</dbReference>
<keyword evidence="4 6" id="KW-1133">Transmembrane helix</keyword>
<feature type="transmembrane region" description="Helical" evidence="6">
    <location>
        <begin position="365"/>
        <end position="382"/>
    </location>
</feature>
<feature type="domain" description="Phosphatidylglycerol lysyltransferase C-terminal" evidence="9">
    <location>
        <begin position="524"/>
        <end position="823"/>
    </location>
</feature>
<feature type="transmembrane region" description="Helical" evidence="6">
    <location>
        <begin position="301"/>
        <end position="320"/>
    </location>
</feature>
<name>A0A975GAB2_9BACT</name>
<feature type="domain" description="Bacterial virulence" evidence="8">
    <location>
        <begin position="63"/>
        <end position="177"/>
    </location>
</feature>
<sequence length="851" mass="94654">MPQRFSAFLTLLWCLILLTLPMRVLADDEEEDSPVPKATVELNHGKAVVRLYEPDETPPRAIFIFGSGDGGWSPWEDTIAQWIKDSGVYVVGFDCRDYAATDYDQDTLGKDMAKLAADAAGRCNGEDVPIIYGGWSMGAVQAVAAAASKYHPPRLAGVMMLSADSRGRYGLRESDELGLKSPEGPGTFGLSDFTNDVKNLRVAQFHGGSDFMASTAWILTLHSPNTLYTVPGANHGFDGPDDSFQDWINNGVEWVLGDDSKAVPPPHMELPFGLSPMWPAAALAIALALFFIFSKKHSIRILVVAMAVMGLADLSESLFTKPPLVMAWMQQWVPLGVTEKSRLLLLISGITLLVLARGLGRRKRIAWWLGLAMLAVSAVLHLSRAFDWHHALAAVVLLVPLIRWRKEFIARSDASSLRMALGLAAILALGLFIYGALGLKQFSDRREFGEEVSWADCAKGSVQALLLRHTEYDQDGSRAVRAFLRTLRGGSLLSCFLVLGLMLRPVLQRRFPTGTDEERNKVDELIKRHGGDPMDTFALLADKRYFFTKDEDGVVAYALWRNFAVALADPICAPEKRQEIIHAFNRFARRQDWVPIFYCAHTANRAIYEEEGFVTFKVGEDARLKPDEFNLQGGKFQNLRTAGNRARKENMTFTWYDAKPSPDHGIEAQMKLVSDNWLDAKHGGEMTFDLGAFDVESIRGRGAGVVRNAEGRVEAFATWLPYKQGTGRTLDLMRGTVEARNGGLMDFLILESINHFRSEGVTEISLGNAPLADVRTEEDGEPNRQEKATRFLFENFDKYYGYKSLFSFKRKYHPDWQGRYLAYPPGTPLPMLGLAIAGVHLPGGFRALLKS</sequence>
<gene>
    <name evidence="10" type="ORF">KBB96_01260</name>
</gene>
<dbReference type="KEGG" id="lamb:KBB96_01260"/>
<dbReference type="InterPro" id="IPR024320">
    <property type="entry name" value="LPG_synthase_C"/>
</dbReference>
<keyword evidence="11" id="KW-1185">Reference proteome</keyword>
<evidence type="ECO:0000256" key="5">
    <source>
        <dbReference type="ARBA" id="ARBA00023136"/>
    </source>
</evidence>
<comment type="subcellular location">
    <subcellularLocation>
        <location evidence="1">Cell membrane</location>
        <topology evidence="1">Multi-pass membrane protein</topology>
    </subcellularLocation>
</comment>
<evidence type="ECO:0000256" key="4">
    <source>
        <dbReference type="ARBA" id="ARBA00022989"/>
    </source>
</evidence>
<accession>A0A975GAB2</accession>
<evidence type="ECO:0000256" key="6">
    <source>
        <dbReference type="SAM" id="Phobius"/>
    </source>
</evidence>
<dbReference type="InterPro" id="IPR016181">
    <property type="entry name" value="Acyl_CoA_acyltransferase"/>
</dbReference>
<feature type="signal peptide" evidence="7">
    <location>
        <begin position="1"/>
        <end position="26"/>
    </location>
</feature>
<protein>
    <submittedName>
        <fullName evidence="10">DUF2156 domain-containing protein</fullName>
    </submittedName>
</protein>
<dbReference type="GO" id="GO:0016755">
    <property type="term" value="F:aminoacyltransferase activity"/>
    <property type="evidence" value="ECO:0007669"/>
    <property type="project" value="TreeGrafter"/>
</dbReference>
<keyword evidence="2" id="KW-1003">Cell membrane</keyword>
<dbReference type="RefSeq" id="WP_211631674.1">
    <property type="nucleotide sequence ID" value="NZ_CP073100.1"/>
</dbReference>
<dbReference type="PANTHER" id="PTHR34697">
    <property type="entry name" value="PHOSPHATIDYLGLYCEROL LYSYLTRANSFERASE"/>
    <property type="match status" value="1"/>
</dbReference>
<feature type="transmembrane region" description="Helical" evidence="6">
    <location>
        <begin position="340"/>
        <end position="358"/>
    </location>
</feature>
<proteinExistence type="predicted"/>
<evidence type="ECO:0000259" key="8">
    <source>
        <dbReference type="Pfam" id="PF06057"/>
    </source>
</evidence>
<dbReference type="Proteomes" id="UP000676169">
    <property type="component" value="Chromosome"/>
</dbReference>
<evidence type="ECO:0000259" key="9">
    <source>
        <dbReference type="Pfam" id="PF09924"/>
    </source>
</evidence>
<evidence type="ECO:0000256" key="2">
    <source>
        <dbReference type="ARBA" id="ARBA00022475"/>
    </source>
</evidence>
<feature type="transmembrane region" description="Helical" evidence="6">
    <location>
        <begin position="277"/>
        <end position="294"/>
    </location>
</feature>
<evidence type="ECO:0000313" key="10">
    <source>
        <dbReference type="EMBL" id="QUE51535.1"/>
    </source>
</evidence>
<evidence type="ECO:0000256" key="3">
    <source>
        <dbReference type="ARBA" id="ARBA00022692"/>
    </source>
</evidence>
<keyword evidence="5 6" id="KW-0472">Membrane</keyword>
<dbReference type="Pfam" id="PF09924">
    <property type="entry name" value="LPG_synthase_C"/>
    <property type="match status" value="1"/>
</dbReference>
<dbReference type="SUPFAM" id="SSF55729">
    <property type="entry name" value="Acyl-CoA N-acyltransferases (Nat)"/>
    <property type="match status" value="1"/>
</dbReference>